<proteinExistence type="predicted"/>
<sequence>MTDISVRTQSYTIGFSIPESQESDLMPNVSLPSSSEDEGKYKRKYYVQKAENDRLAAQISQMSSEINHLNSEIASIKLDYMFELSDLKMENNNLKSENKNLTIQIKQLKKQVKAIPQIYRIQIDALKYRLIKAQMKRKTEQKRSKNPLRIRRIFSDEDKHE</sequence>
<protein>
    <submittedName>
        <fullName evidence="3">Uncharacterized protein</fullName>
    </submittedName>
</protein>
<keyword evidence="4" id="KW-1185">Reference proteome</keyword>
<gene>
    <name evidence="3" type="ORF">UJA718_LOCUS20638</name>
</gene>
<dbReference type="AlphaFoldDB" id="A0A820QNS9"/>
<evidence type="ECO:0000313" key="4">
    <source>
        <dbReference type="Proteomes" id="UP000663873"/>
    </source>
</evidence>
<evidence type="ECO:0000256" key="2">
    <source>
        <dbReference type="SAM" id="MobiDB-lite"/>
    </source>
</evidence>
<comment type="caution">
    <text evidence="3">The sequence shown here is derived from an EMBL/GenBank/DDBJ whole genome shotgun (WGS) entry which is preliminary data.</text>
</comment>
<name>A0A820QNS9_9BILA</name>
<evidence type="ECO:0000256" key="1">
    <source>
        <dbReference type="SAM" id="Coils"/>
    </source>
</evidence>
<organism evidence="3 4">
    <name type="scientific">Rotaria socialis</name>
    <dbReference type="NCBI Taxonomy" id="392032"/>
    <lineage>
        <taxon>Eukaryota</taxon>
        <taxon>Metazoa</taxon>
        <taxon>Spiralia</taxon>
        <taxon>Gnathifera</taxon>
        <taxon>Rotifera</taxon>
        <taxon>Eurotatoria</taxon>
        <taxon>Bdelloidea</taxon>
        <taxon>Philodinida</taxon>
        <taxon>Philodinidae</taxon>
        <taxon>Rotaria</taxon>
    </lineage>
</organism>
<keyword evidence="1" id="KW-0175">Coiled coil</keyword>
<feature type="region of interest" description="Disordered" evidence="2">
    <location>
        <begin position="136"/>
        <end position="161"/>
    </location>
</feature>
<dbReference type="EMBL" id="CAJOBP010003875">
    <property type="protein sequence ID" value="CAF4421839.1"/>
    <property type="molecule type" value="Genomic_DNA"/>
</dbReference>
<feature type="coiled-coil region" evidence="1">
    <location>
        <begin position="52"/>
        <end position="111"/>
    </location>
</feature>
<reference evidence="3" key="1">
    <citation type="submission" date="2021-02" db="EMBL/GenBank/DDBJ databases">
        <authorList>
            <person name="Nowell W R."/>
        </authorList>
    </citation>
    <scope>NUCLEOTIDE SEQUENCE</scope>
</reference>
<evidence type="ECO:0000313" key="3">
    <source>
        <dbReference type="EMBL" id="CAF4421839.1"/>
    </source>
</evidence>
<accession>A0A820QNS9</accession>
<dbReference type="Proteomes" id="UP000663873">
    <property type="component" value="Unassembled WGS sequence"/>
</dbReference>